<dbReference type="InterPro" id="IPR056264">
    <property type="entry name" value="R2_ABCA1-4-like"/>
</dbReference>
<keyword evidence="4" id="KW-0067">ATP-binding</keyword>
<feature type="transmembrane region" description="Helical" evidence="7">
    <location>
        <begin position="409"/>
        <end position="429"/>
    </location>
</feature>
<dbReference type="OrthoDB" id="10255969at2759"/>
<feature type="transmembrane region" description="Helical" evidence="7">
    <location>
        <begin position="1276"/>
        <end position="1297"/>
    </location>
</feature>
<dbReference type="PANTHER" id="PTHR19229:SF250">
    <property type="entry name" value="ABC TRANSPORTER DOMAIN-CONTAINING PROTEIN-RELATED"/>
    <property type="match status" value="1"/>
</dbReference>
<dbReference type="PROSITE" id="PS50893">
    <property type="entry name" value="ABC_TRANSPORTER_2"/>
    <property type="match status" value="2"/>
</dbReference>
<keyword evidence="10" id="KW-1185">Reference proteome</keyword>
<protein>
    <recommendedName>
        <fullName evidence="8">ABC transporter domain-containing protein</fullName>
    </recommendedName>
</protein>
<evidence type="ECO:0000256" key="6">
    <source>
        <dbReference type="ARBA" id="ARBA00023136"/>
    </source>
</evidence>
<evidence type="ECO:0000256" key="3">
    <source>
        <dbReference type="ARBA" id="ARBA00022741"/>
    </source>
</evidence>
<evidence type="ECO:0000259" key="8">
    <source>
        <dbReference type="PROSITE" id="PS50893"/>
    </source>
</evidence>
<feature type="transmembrane region" description="Helical" evidence="7">
    <location>
        <begin position="299"/>
        <end position="320"/>
    </location>
</feature>
<feature type="transmembrane region" description="Helical" evidence="7">
    <location>
        <begin position="488"/>
        <end position="508"/>
    </location>
</feature>
<feature type="transmembrane region" description="Helical" evidence="7">
    <location>
        <begin position="1132"/>
        <end position="1153"/>
    </location>
</feature>
<evidence type="ECO:0000256" key="5">
    <source>
        <dbReference type="ARBA" id="ARBA00022989"/>
    </source>
</evidence>
<dbReference type="InterPro" id="IPR013525">
    <property type="entry name" value="ABC2_TM"/>
</dbReference>
<feature type="transmembrane region" description="Helical" evidence="7">
    <location>
        <begin position="1211"/>
        <end position="1228"/>
    </location>
</feature>
<dbReference type="InterPro" id="IPR026082">
    <property type="entry name" value="ABCA"/>
</dbReference>
<accession>A0A1I8PV16</accession>
<keyword evidence="6 7" id="KW-0472">Membrane</keyword>
<dbReference type="PANTHER" id="PTHR19229">
    <property type="entry name" value="ATP-BINDING CASSETTE TRANSPORTER SUBFAMILY A ABCA"/>
    <property type="match status" value="1"/>
</dbReference>
<keyword evidence="3" id="KW-0547">Nucleotide-binding</keyword>
<dbReference type="GO" id="GO:0005524">
    <property type="term" value="F:ATP binding"/>
    <property type="evidence" value="ECO:0007669"/>
    <property type="project" value="UniProtKB-KW"/>
</dbReference>
<organism evidence="9 10">
    <name type="scientific">Stomoxys calcitrans</name>
    <name type="common">Stable fly</name>
    <name type="synonym">Conops calcitrans</name>
    <dbReference type="NCBI Taxonomy" id="35570"/>
    <lineage>
        <taxon>Eukaryota</taxon>
        <taxon>Metazoa</taxon>
        <taxon>Ecdysozoa</taxon>
        <taxon>Arthropoda</taxon>
        <taxon>Hexapoda</taxon>
        <taxon>Insecta</taxon>
        <taxon>Pterygota</taxon>
        <taxon>Neoptera</taxon>
        <taxon>Endopterygota</taxon>
        <taxon>Diptera</taxon>
        <taxon>Brachycera</taxon>
        <taxon>Muscomorpha</taxon>
        <taxon>Muscoidea</taxon>
        <taxon>Muscidae</taxon>
        <taxon>Stomoxys</taxon>
    </lineage>
</organism>
<keyword evidence="2 7" id="KW-0812">Transmembrane</keyword>
<feature type="transmembrane region" description="Helical" evidence="7">
    <location>
        <begin position="1160"/>
        <end position="1177"/>
    </location>
</feature>
<dbReference type="EnsemblMetazoa" id="SCAU011378-RA">
    <property type="protein sequence ID" value="SCAU011378-PA"/>
    <property type="gene ID" value="SCAU011378"/>
</dbReference>
<dbReference type="InterPro" id="IPR027417">
    <property type="entry name" value="P-loop_NTPase"/>
</dbReference>
<evidence type="ECO:0000313" key="10">
    <source>
        <dbReference type="Proteomes" id="UP000095300"/>
    </source>
</evidence>
<dbReference type="GO" id="GO:0016887">
    <property type="term" value="F:ATP hydrolysis activity"/>
    <property type="evidence" value="ECO:0007669"/>
    <property type="project" value="InterPro"/>
</dbReference>
<reference evidence="9" key="1">
    <citation type="submission" date="2020-05" db="UniProtKB">
        <authorList>
            <consortium name="EnsemblMetazoa"/>
        </authorList>
    </citation>
    <scope>IDENTIFICATION</scope>
    <source>
        <strain evidence="9">USDA</strain>
    </source>
</reference>
<feature type="transmembrane region" description="Helical" evidence="7">
    <location>
        <begin position="436"/>
        <end position="457"/>
    </location>
</feature>
<sequence>MSSPNNQSQNEVNAWQNSGPTNYNSEWDKFLLLIWKNVRLLWNNWHYFVISVMSPIVFCVILISLRISMEIGKQPIETYPLLNLTKYWTQILELIGERKANMSRIIEGFTHNPFIPQMIVGYTPNSKAYHNIMEGTRNLLFGVDFKSYETCDDLRVAIIKENLFAGVCFEVVTTTDDDGVIDDAYELIAGLYPNFLKYRLIFPYACRVYHDTFIGISWHTHSLYHFINRTDQRNIGVDDGGYVGYIREGFAPMQNAISLSYLQLVAAVDRPDFHIPDIYMCRYPSKEFLKDEVIESVDFSLSLLLVFGNYYPVLILVSIIVNEKEHKHKVYAKIMGIGNYLHFLGWLSVVFLQSLISSLVQVMLLKIKWTDGVSILEQSGFFPLLVVFCVYNTASICFILMLASFYRRTLSAVTGTAVLWFATYLPYIISLNSLRVAVWGVNIFVMTFHNTAMGYSLENILEFELFGRGFTFEHFFDTRPLDNTISTAYYLAIMLLQSCGYTCISLYMEEIMPGNFGLPKRWNFLFDFKRRSSSTFLGFHLREHSWGDARGGSVGSGPGTSITARPSPFIYEVMGASNVVMVDIQNISKSYADMMEEEATLNNISLQLYDNEITILLGHNGAGKTTLIAIIAGLIPPSAGNITIDGFDMAKDQRYACASLGLAMGDSTLYPDLTVEDQLRFFGFLKGLQALAVEDEMERYLYDSKLTEYRLVSTKALPMGVRQKLAICCALMGKSRVVLLDDPMTHMDLPGRNLMWKLLESEKAHRTIMIASSSSSIVESLGDRVAIISNGKLQCDGTPTFIKKIYGQGYRLTISKGPYCNIQSVTNRVKQFIAHITPISTLGNEIVYALEETHTEVFEQITNDLEQNMAQLAIEAVTLSAMQIDDIFFKLGAQSPSQDNHRHLREIMNGESSYPEESQNLKFMNITARLTGISRILQQYRALWHQRLLYAYYYRDHYVRRLIYPPVFVAVAFFVSAFGLNLLRIPHIDISLDQYASSVTLIDRRPLTSGSGISDILDRYKELIFWLGIQHKLEETEGELFAEYYIDKDVRTLERMDQTHHVGVTFAADHIVAWFNNVALHSVPLSLNLLHNAILRTIHGDQCGIEITLEPLNNMQNHLDGLLRVTINTSNVLAICISVCMCCLCNSISFIFVREVHSGFTYTQLLAGAKIWMYWLVNISYDTLVVLGMALIITFSIFLCQYHLTISTHVYAWYFFVLVLAGWCIYSLNYMTSLFFSNPVHAYAIVLSFETFGIICFCHIVEAFKKSYVNTAKSPYAAYFLFLPLFSVCSAISTIYYNGQFLRVCSDPDIRATSIYLENCKAIPNCCREFKMMGSENGILMETIALICIITLCWCIILITDYHYLLQCKNIPRDDYYAQLNDHKRRHDNLDDTQFGEESTFLEHYKVQRLTNAHFKDIPLICDRVGKNFDQYTAVDRLSLILKSYDCFGILGVSGCGVSTLFKLITGSEEMSYGRILIKGQNISCNFSLLQQSVGHGKKVMISFPELSIKNIMEHLCLLQCYPAEHVADICLNLAKVLGLLPHYDKYLNVLSAGTLNRLNCALAVMGNPDIVILNVATSGIDSAGKRIVWNILKRMQNQGTAILLATTSLRDCERFCNRVAFMSHGRLCLIGNPWSLNKFYADYNLLKVKFTRNILHSQRNMARNYLYAASLNKLTDFVYRKFPNSMLKEHHGNHFTFVIPQKSATVSNIFITMMRNAHLLNVEDFELTRCSLSKSFIEFWEREYRPKRIDDHLSLL</sequence>
<name>A0A1I8PV16_STOCA</name>
<feature type="domain" description="ABC transporter" evidence="8">
    <location>
        <begin position="1413"/>
        <end position="1650"/>
    </location>
</feature>
<dbReference type="Gene3D" id="3.40.50.300">
    <property type="entry name" value="P-loop containing nucleotide triphosphate hydrolases"/>
    <property type="match status" value="2"/>
</dbReference>
<evidence type="ECO:0000313" key="9">
    <source>
        <dbReference type="EnsemblMetazoa" id="SCAU011378-PA"/>
    </source>
</evidence>
<dbReference type="Pfam" id="PF12698">
    <property type="entry name" value="ABC2_membrane_3"/>
    <property type="match status" value="1"/>
</dbReference>
<feature type="transmembrane region" description="Helical" evidence="7">
    <location>
        <begin position="45"/>
        <end position="65"/>
    </location>
</feature>
<dbReference type="Pfam" id="PF23321">
    <property type="entry name" value="R1_ABCA1"/>
    <property type="match status" value="1"/>
</dbReference>
<dbReference type="STRING" id="35570.A0A1I8PV16"/>
<feature type="transmembrane region" description="Helical" evidence="7">
    <location>
        <begin position="1240"/>
        <end position="1264"/>
    </location>
</feature>
<feature type="transmembrane region" description="Helical" evidence="7">
    <location>
        <begin position="962"/>
        <end position="983"/>
    </location>
</feature>
<keyword evidence="5 7" id="KW-1133">Transmembrane helix</keyword>
<dbReference type="GO" id="GO:0005319">
    <property type="term" value="F:lipid transporter activity"/>
    <property type="evidence" value="ECO:0007669"/>
    <property type="project" value="TreeGrafter"/>
</dbReference>
<dbReference type="SMART" id="SM00382">
    <property type="entry name" value="AAA"/>
    <property type="match status" value="2"/>
</dbReference>
<dbReference type="InterPro" id="IPR003439">
    <property type="entry name" value="ABC_transporter-like_ATP-bd"/>
</dbReference>
<feature type="transmembrane region" description="Helical" evidence="7">
    <location>
        <begin position="340"/>
        <end position="360"/>
    </location>
</feature>
<evidence type="ECO:0000256" key="7">
    <source>
        <dbReference type="SAM" id="Phobius"/>
    </source>
</evidence>
<evidence type="ECO:0000256" key="1">
    <source>
        <dbReference type="ARBA" id="ARBA00004141"/>
    </source>
</evidence>
<feature type="domain" description="ABC transporter" evidence="8">
    <location>
        <begin position="582"/>
        <end position="815"/>
    </location>
</feature>
<dbReference type="SUPFAM" id="SSF52540">
    <property type="entry name" value="P-loop containing nucleoside triphosphate hydrolases"/>
    <property type="match status" value="2"/>
</dbReference>
<dbReference type="Pfam" id="PF00005">
    <property type="entry name" value="ABC_tran"/>
    <property type="match status" value="2"/>
</dbReference>
<comment type="subcellular location">
    <subcellularLocation>
        <location evidence="1">Membrane</location>
        <topology evidence="1">Multi-pass membrane protein</topology>
    </subcellularLocation>
</comment>
<gene>
    <name evidence="9" type="primary">106085142</name>
</gene>
<proteinExistence type="predicted"/>
<evidence type="ECO:0000256" key="2">
    <source>
        <dbReference type="ARBA" id="ARBA00022692"/>
    </source>
</evidence>
<feature type="transmembrane region" description="Helical" evidence="7">
    <location>
        <begin position="1339"/>
        <end position="1359"/>
    </location>
</feature>
<feature type="transmembrane region" description="Helical" evidence="7">
    <location>
        <begin position="381"/>
        <end position="403"/>
    </location>
</feature>
<dbReference type="GO" id="GO:0140359">
    <property type="term" value="F:ABC-type transporter activity"/>
    <property type="evidence" value="ECO:0007669"/>
    <property type="project" value="InterPro"/>
</dbReference>
<dbReference type="Proteomes" id="UP000095300">
    <property type="component" value="Unassembled WGS sequence"/>
</dbReference>
<dbReference type="InterPro" id="IPR003593">
    <property type="entry name" value="AAA+_ATPase"/>
</dbReference>
<evidence type="ECO:0000256" key="4">
    <source>
        <dbReference type="ARBA" id="ARBA00022840"/>
    </source>
</evidence>
<feature type="transmembrane region" description="Helical" evidence="7">
    <location>
        <begin position="1183"/>
        <end position="1204"/>
    </location>
</feature>
<dbReference type="VEuPathDB" id="VectorBase:SCAU011378"/>
<dbReference type="GO" id="GO:0016020">
    <property type="term" value="C:membrane"/>
    <property type="evidence" value="ECO:0007669"/>
    <property type="project" value="UniProtKB-SubCell"/>
</dbReference>